<keyword evidence="7 11" id="KW-1133">Transmembrane helix</keyword>
<keyword evidence="4 11" id="KW-0138">CF(0)</keyword>
<feature type="transmembrane region" description="Helical" evidence="11">
    <location>
        <begin position="22"/>
        <end position="43"/>
    </location>
</feature>
<dbReference type="GO" id="GO:0005886">
    <property type="term" value="C:plasma membrane"/>
    <property type="evidence" value="ECO:0007669"/>
    <property type="project" value="UniProtKB-SubCell"/>
</dbReference>
<evidence type="ECO:0000256" key="4">
    <source>
        <dbReference type="ARBA" id="ARBA00022547"/>
    </source>
</evidence>
<dbReference type="InterPro" id="IPR050059">
    <property type="entry name" value="ATP_synthase_B_chain"/>
</dbReference>
<evidence type="ECO:0000256" key="10">
    <source>
        <dbReference type="ARBA" id="ARBA00025198"/>
    </source>
</evidence>
<geneLocation type="plastid" evidence="13"/>
<dbReference type="PANTHER" id="PTHR33445">
    <property type="entry name" value="ATP SYNTHASE SUBUNIT B', CHLOROPLASTIC"/>
    <property type="match status" value="1"/>
</dbReference>
<evidence type="ECO:0000313" key="13">
    <source>
        <dbReference type="EMBL" id="ASQ40342.1"/>
    </source>
</evidence>
<dbReference type="CDD" id="cd06503">
    <property type="entry name" value="ATP-synt_Fo_b"/>
    <property type="match status" value="1"/>
</dbReference>
<dbReference type="AlphaFoldDB" id="A0A3G1IWK0"/>
<protein>
    <submittedName>
        <fullName evidence="13">ATP synthase CF0 B' subunit</fullName>
    </submittedName>
</protein>
<keyword evidence="6 11" id="KW-0375">Hydrogen ion transport</keyword>
<keyword evidence="5 11" id="KW-0812">Transmembrane</keyword>
<comment type="function">
    <text evidence="11">Component of the F(0) channel, it forms part of the peripheral stalk, linking F(1) to F(0). The b'-subunit is a diverged and duplicated form of b found in plants and photosynthetic bacteria.</text>
</comment>
<reference evidence="13" key="1">
    <citation type="submission" date="2017-05" db="EMBL/GenBank/DDBJ databases">
        <title>Plastid comparative genomics reveals ancient divergence between Glaucophyte genera.</title>
        <authorList>
            <person name="Figueroa-Martinez F.J."/>
            <person name="Jackson C."/>
            <person name="Reyes-Prieto A."/>
        </authorList>
    </citation>
    <scope>NUCLEOTIDE SEQUENCE</scope>
    <source>
        <strain evidence="13">SAG 4.97</strain>
    </source>
</reference>
<dbReference type="GO" id="GO:0046961">
    <property type="term" value="F:proton-transporting ATPase activity, rotational mechanism"/>
    <property type="evidence" value="ECO:0007669"/>
    <property type="project" value="TreeGrafter"/>
</dbReference>
<evidence type="ECO:0000256" key="12">
    <source>
        <dbReference type="RuleBase" id="RU003848"/>
    </source>
</evidence>
<proteinExistence type="inferred from homology"/>
<evidence type="ECO:0000256" key="1">
    <source>
        <dbReference type="ARBA" id="ARBA00004167"/>
    </source>
</evidence>
<dbReference type="InterPro" id="IPR002146">
    <property type="entry name" value="ATP_synth_b/b'su_bac/chlpt"/>
</dbReference>
<comment type="function">
    <text evidence="10 11">F(1)F(0) ATP synthase produces ATP from ADP in the presence of a proton or sodium gradient. F-type ATPases consist of two structural domains, F(1) containing the extramembraneous catalytic core and F(0) containing the membrane proton channel, linked together by a central stalk and a peripheral stalk. During catalysis, ATP synthesis in the catalytic domain of F(1) is coupled via a rotary mechanism of the central stalk subunits to proton translocation.</text>
</comment>
<dbReference type="HAMAP" id="MF_01398">
    <property type="entry name" value="ATP_synth_b_bprime"/>
    <property type="match status" value="1"/>
</dbReference>
<sequence length="162" mass="18797">MVIFMKQYMLLLAEGGLFDFDATLPLMIVQLITLMLLLNIFFYKPFTKILDERNKYIQSNLTLSQSYLLEAEQLKEQYDKKVVDAKQQSAKLTSSAKTEMQELISKRLSEAQTKANTQIEAAKANFEMQRQQSLKTLEPEIQVLSLKIFEKLIGTQLKLFLY</sequence>
<keyword evidence="9 11" id="KW-0472">Membrane</keyword>
<comment type="similarity">
    <text evidence="2 11 12">Belongs to the ATPase B chain family.</text>
</comment>
<gene>
    <name evidence="11 13" type="primary">atpG</name>
    <name evidence="11" type="synonym">atpF2</name>
</gene>
<keyword evidence="13" id="KW-0934">Plastid</keyword>
<evidence type="ECO:0000256" key="8">
    <source>
        <dbReference type="ARBA" id="ARBA00023065"/>
    </source>
</evidence>
<dbReference type="GO" id="GO:0045259">
    <property type="term" value="C:proton-transporting ATP synthase complex"/>
    <property type="evidence" value="ECO:0007669"/>
    <property type="project" value="UniProtKB-KW"/>
</dbReference>
<comment type="subcellular location">
    <subcellularLocation>
        <location evidence="11">Cell membrane</location>
        <topology evidence="11">Single-pass membrane protein</topology>
    </subcellularLocation>
    <subcellularLocation>
        <location evidence="1">Membrane</location>
        <topology evidence="1">Single-pass membrane protein</topology>
    </subcellularLocation>
</comment>
<dbReference type="HAMAP" id="MF_01399">
    <property type="entry name" value="ATP_synth_bprime"/>
    <property type="match status" value="1"/>
</dbReference>
<evidence type="ECO:0000256" key="9">
    <source>
        <dbReference type="ARBA" id="ARBA00023136"/>
    </source>
</evidence>
<evidence type="ECO:0000256" key="3">
    <source>
        <dbReference type="ARBA" id="ARBA00022448"/>
    </source>
</evidence>
<evidence type="ECO:0000256" key="7">
    <source>
        <dbReference type="ARBA" id="ARBA00022989"/>
    </source>
</evidence>
<evidence type="ECO:0000256" key="6">
    <source>
        <dbReference type="ARBA" id="ARBA00022781"/>
    </source>
</evidence>
<evidence type="ECO:0000256" key="2">
    <source>
        <dbReference type="ARBA" id="ARBA00005513"/>
    </source>
</evidence>
<comment type="subunit">
    <text evidence="11">F-type ATPases have 2 components, F(1) - the catalytic core - and F(0) - the membrane proton channel. F(1) has five subunits: alpha(3), beta(3), gamma(1), delta(1), epsilon(1). F(0) has four main subunits: a(1), b(1), b'(1) and c(10-14). The alpha and beta chains form an alternating ring which encloses part of the gamma chain. F(1) is attached to F(0) by a central stalk formed by the gamma and epsilon chains, while a peripheral stalk is formed by the delta, b and b' chains.</text>
</comment>
<evidence type="ECO:0000256" key="5">
    <source>
        <dbReference type="ARBA" id="ARBA00022692"/>
    </source>
</evidence>
<evidence type="ECO:0000256" key="11">
    <source>
        <dbReference type="HAMAP-Rule" id="MF_01399"/>
    </source>
</evidence>
<keyword evidence="8 11" id="KW-0406">Ion transport</keyword>
<name>A0A3G1IWK0_9EUKA</name>
<keyword evidence="11" id="KW-0066">ATP synthesis</keyword>
<dbReference type="GO" id="GO:0046933">
    <property type="term" value="F:proton-transporting ATP synthase activity, rotational mechanism"/>
    <property type="evidence" value="ECO:0007669"/>
    <property type="project" value="UniProtKB-UniRule"/>
</dbReference>
<dbReference type="InterPro" id="IPR034679">
    <property type="entry name" value="ATP_synth_b"/>
</dbReference>
<accession>A0A3G1IWK0</accession>
<dbReference type="PANTHER" id="PTHR33445:SF2">
    <property type="entry name" value="ATP SYNTHASE SUBUNIT B', CHLOROPLASTIC"/>
    <property type="match status" value="1"/>
</dbReference>
<keyword evidence="3 11" id="KW-0813">Transport</keyword>
<dbReference type="NCBIfam" id="NF005607">
    <property type="entry name" value="PRK07353.1"/>
    <property type="match status" value="1"/>
</dbReference>
<keyword evidence="11" id="KW-1003">Cell membrane</keyword>
<organism evidence="13">
    <name type="scientific">Cyanoptyche gloeocystis</name>
    <dbReference type="NCBI Taxonomy" id="77922"/>
    <lineage>
        <taxon>Eukaryota</taxon>
        <taxon>Glaucocystophyceae</taxon>
        <taxon>Glaucocystophyceae incertae sedis</taxon>
        <taxon>Cyanoptyche</taxon>
    </lineage>
</organism>
<dbReference type="EMBL" id="MF167427">
    <property type="protein sequence ID" value="ASQ40342.1"/>
    <property type="molecule type" value="Genomic_DNA"/>
</dbReference>
<dbReference type="Pfam" id="PF00430">
    <property type="entry name" value="ATP-synt_B"/>
    <property type="match status" value="1"/>
</dbReference>